<name>A0AAU2UYG1_9ACTN</name>
<proteinExistence type="predicted"/>
<evidence type="ECO:0000313" key="2">
    <source>
        <dbReference type="EMBL" id="WTW59820.1"/>
    </source>
</evidence>
<keyword evidence="1" id="KW-1133">Transmembrane helix</keyword>
<feature type="transmembrane region" description="Helical" evidence="1">
    <location>
        <begin position="176"/>
        <end position="197"/>
    </location>
</feature>
<feature type="transmembrane region" description="Helical" evidence="1">
    <location>
        <begin position="60"/>
        <end position="79"/>
    </location>
</feature>
<evidence type="ECO:0000256" key="1">
    <source>
        <dbReference type="SAM" id="Phobius"/>
    </source>
</evidence>
<accession>A0AAU2UYG1</accession>
<sequence length="224" mass="23451">MPKDPLHAAEGIVMPHRKISIAVGLLFLSSTLTFLIGSSLVEEYFSRTPQEGSLLEGVLLEGYTGLAVASIGVLLRPVLAPHGRRLSTGYLVLRAAECVAIISAGVYFMTGRESFESYDLPIYVLSGAGGLVLSYLLMTSGLVARWLSSLGLVGYAALLVGVAGDLLGIIDLNSGAGMAFYVPGGLFELVLPLLLIFKGFSNPASPGSLHRGTRAGSEPEGIRG</sequence>
<dbReference type="AlphaFoldDB" id="A0AAU2UYG1"/>
<keyword evidence="1" id="KW-0812">Transmembrane</keyword>
<feature type="transmembrane region" description="Helical" evidence="1">
    <location>
        <begin position="91"/>
        <end position="108"/>
    </location>
</feature>
<organism evidence="2">
    <name type="scientific">Streptomyces sp. NBC_00003</name>
    <dbReference type="NCBI Taxonomy" id="2903608"/>
    <lineage>
        <taxon>Bacteria</taxon>
        <taxon>Bacillati</taxon>
        <taxon>Actinomycetota</taxon>
        <taxon>Actinomycetes</taxon>
        <taxon>Kitasatosporales</taxon>
        <taxon>Streptomycetaceae</taxon>
        <taxon>Streptomyces</taxon>
    </lineage>
</organism>
<dbReference type="InterPro" id="IPR025495">
    <property type="entry name" value="DUF4386"/>
</dbReference>
<dbReference type="Pfam" id="PF14329">
    <property type="entry name" value="DUF4386"/>
    <property type="match status" value="1"/>
</dbReference>
<keyword evidence="1" id="KW-0472">Membrane</keyword>
<protein>
    <submittedName>
        <fullName evidence="2">DUF4386 domain-containing protein</fullName>
    </submittedName>
</protein>
<feature type="transmembrane region" description="Helical" evidence="1">
    <location>
        <begin position="120"/>
        <end position="138"/>
    </location>
</feature>
<feature type="transmembrane region" description="Helical" evidence="1">
    <location>
        <begin position="21"/>
        <end position="40"/>
    </location>
</feature>
<dbReference type="EMBL" id="CP108318">
    <property type="protein sequence ID" value="WTW59820.1"/>
    <property type="molecule type" value="Genomic_DNA"/>
</dbReference>
<feature type="transmembrane region" description="Helical" evidence="1">
    <location>
        <begin position="150"/>
        <end position="170"/>
    </location>
</feature>
<gene>
    <name evidence="2" type="ORF">OG549_03735</name>
</gene>
<reference evidence="2" key="1">
    <citation type="submission" date="2022-10" db="EMBL/GenBank/DDBJ databases">
        <title>The complete genomes of actinobacterial strains from the NBC collection.</title>
        <authorList>
            <person name="Joergensen T.S."/>
            <person name="Alvarez Arevalo M."/>
            <person name="Sterndorff E.B."/>
            <person name="Faurdal D."/>
            <person name="Vuksanovic O."/>
            <person name="Mourched A.-S."/>
            <person name="Charusanti P."/>
            <person name="Shaw S."/>
            <person name="Blin K."/>
            <person name="Weber T."/>
        </authorList>
    </citation>
    <scope>NUCLEOTIDE SEQUENCE</scope>
    <source>
        <strain evidence="2">NBC_00003</strain>
    </source>
</reference>